<dbReference type="EMBL" id="CAJNOQ010034819">
    <property type="protein sequence ID" value="CAF1596544.1"/>
    <property type="molecule type" value="Genomic_DNA"/>
</dbReference>
<evidence type="ECO:0000313" key="13">
    <source>
        <dbReference type="Proteomes" id="UP000663829"/>
    </source>
</evidence>
<evidence type="ECO:0000256" key="9">
    <source>
        <dbReference type="ARBA" id="ARBA00023136"/>
    </source>
</evidence>
<keyword evidence="10" id="KW-0407">Ion channel</keyword>
<keyword evidence="3" id="KW-0813">Transport</keyword>
<evidence type="ECO:0000313" key="12">
    <source>
        <dbReference type="EMBL" id="CAF4471572.1"/>
    </source>
</evidence>
<keyword evidence="6" id="KW-0375">Hydrogen ion transport</keyword>
<evidence type="ECO:0000256" key="4">
    <source>
        <dbReference type="ARBA" id="ARBA00022475"/>
    </source>
</evidence>
<dbReference type="Proteomes" id="UP000681722">
    <property type="component" value="Unassembled WGS sequence"/>
</dbReference>
<name>A0A816AE85_9BILA</name>
<keyword evidence="4" id="KW-1003">Cell membrane</keyword>
<gene>
    <name evidence="11" type="ORF">GPM918_LOCUS42130</name>
    <name evidence="12" type="ORF">SRO942_LOCUS43316</name>
</gene>
<keyword evidence="8" id="KW-0406">Ion transport</keyword>
<comment type="similarity">
    <text evidence="2">Belongs to the otopetrin family.</text>
</comment>
<evidence type="ECO:0000313" key="11">
    <source>
        <dbReference type="EMBL" id="CAF1596544.1"/>
    </source>
</evidence>
<dbReference type="Proteomes" id="UP000663829">
    <property type="component" value="Unassembled WGS sequence"/>
</dbReference>
<dbReference type="PANTHER" id="PTHR21522">
    <property type="entry name" value="PROTON CHANNEL OTOP"/>
    <property type="match status" value="1"/>
</dbReference>
<dbReference type="GO" id="GO:0015252">
    <property type="term" value="F:proton channel activity"/>
    <property type="evidence" value="ECO:0007669"/>
    <property type="project" value="InterPro"/>
</dbReference>
<reference evidence="11" key="1">
    <citation type="submission" date="2021-02" db="EMBL/GenBank/DDBJ databases">
        <authorList>
            <person name="Nowell W R."/>
        </authorList>
    </citation>
    <scope>NUCLEOTIDE SEQUENCE</scope>
</reference>
<feature type="non-terminal residue" evidence="11">
    <location>
        <position position="1"/>
    </location>
</feature>
<keyword evidence="9" id="KW-0472">Membrane</keyword>
<evidence type="ECO:0000256" key="6">
    <source>
        <dbReference type="ARBA" id="ARBA00022781"/>
    </source>
</evidence>
<dbReference type="EMBL" id="CAJOBC010101127">
    <property type="protein sequence ID" value="CAF4471572.1"/>
    <property type="molecule type" value="Genomic_DNA"/>
</dbReference>
<dbReference type="PANTHER" id="PTHR21522:SF32">
    <property type="entry name" value="OTOPETRIN-2"/>
    <property type="match status" value="1"/>
</dbReference>
<keyword evidence="13" id="KW-1185">Reference proteome</keyword>
<keyword evidence="7" id="KW-1133">Transmembrane helix</keyword>
<proteinExistence type="inferred from homology"/>
<sequence length="146" mass="17343">SCMGEKKVMLHRVYYGFTFRGSIRYPIKDCIRILPTIVSFIPIIQSTFQSLIIFCLCKLEKQSNRNMNVWIMLSVAIWLFDTFNAKKYDTNKIQICQYGKTWTVIADSLIPMTIFIYRFHSCIIFLEIKSHLYDKRLSNVEYLEID</sequence>
<comment type="subcellular location">
    <subcellularLocation>
        <location evidence="1">Cell membrane</location>
        <topology evidence="1">Multi-pass membrane protein</topology>
    </subcellularLocation>
</comment>
<evidence type="ECO:0000256" key="3">
    <source>
        <dbReference type="ARBA" id="ARBA00022448"/>
    </source>
</evidence>
<evidence type="ECO:0000256" key="2">
    <source>
        <dbReference type="ARBA" id="ARBA00006513"/>
    </source>
</evidence>
<dbReference type="Pfam" id="PF03189">
    <property type="entry name" value="Otopetrin"/>
    <property type="match status" value="1"/>
</dbReference>
<dbReference type="AlphaFoldDB" id="A0A816AE85"/>
<evidence type="ECO:0000256" key="5">
    <source>
        <dbReference type="ARBA" id="ARBA00022692"/>
    </source>
</evidence>
<evidence type="ECO:0000256" key="10">
    <source>
        <dbReference type="ARBA" id="ARBA00023303"/>
    </source>
</evidence>
<keyword evidence="5" id="KW-0812">Transmembrane</keyword>
<protein>
    <submittedName>
        <fullName evidence="11">Uncharacterized protein</fullName>
    </submittedName>
</protein>
<accession>A0A816AE85</accession>
<comment type="caution">
    <text evidence="11">The sequence shown here is derived from an EMBL/GenBank/DDBJ whole genome shotgun (WGS) entry which is preliminary data.</text>
</comment>
<dbReference type="GO" id="GO:0005886">
    <property type="term" value="C:plasma membrane"/>
    <property type="evidence" value="ECO:0007669"/>
    <property type="project" value="UniProtKB-SubCell"/>
</dbReference>
<evidence type="ECO:0000256" key="1">
    <source>
        <dbReference type="ARBA" id="ARBA00004651"/>
    </source>
</evidence>
<organism evidence="11 13">
    <name type="scientific">Didymodactylos carnosus</name>
    <dbReference type="NCBI Taxonomy" id="1234261"/>
    <lineage>
        <taxon>Eukaryota</taxon>
        <taxon>Metazoa</taxon>
        <taxon>Spiralia</taxon>
        <taxon>Gnathifera</taxon>
        <taxon>Rotifera</taxon>
        <taxon>Eurotatoria</taxon>
        <taxon>Bdelloidea</taxon>
        <taxon>Philodinida</taxon>
        <taxon>Philodinidae</taxon>
        <taxon>Didymodactylos</taxon>
    </lineage>
</organism>
<dbReference type="OrthoDB" id="10002484at2759"/>
<evidence type="ECO:0000256" key="8">
    <source>
        <dbReference type="ARBA" id="ARBA00023065"/>
    </source>
</evidence>
<dbReference type="InterPro" id="IPR004878">
    <property type="entry name" value="Otopetrin"/>
</dbReference>
<evidence type="ECO:0000256" key="7">
    <source>
        <dbReference type="ARBA" id="ARBA00022989"/>
    </source>
</evidence>